<comment type="caution">
    <text evidence="8">The sequence shown here is derived from an EMBL/GenBank/DDBJ whole genome shotgun (WGS) entry which is preliminary data.</text>
</comment>
<comment type="subcellular location">
    <subcellularLocation>
        <location evidence="1">Cell membrane</location>
        <topology evidence="1">Multi-pass membrane protein</topology>
    </subcellularLocation>
</comment>
<keyword evidence="5 6" id="KW-0472">Membrane</keyword>
<feature type="transmembrane region" description="Helical" evidence="6">
    <location>
        <begin position="120"/>
        <end position="141"/>
    </location>
</feature>
<dbReference type="InterPro" id="IPR051791">
    <property type="entry name" value="Pra-immunoreactive"/>
</dbReference>
<reference evidence="8 9" key="1">
    <citation type="journal article" date="2015" name="Nature">
        <title>rRNA introns, odd ribosomes, and small enigmatic genomes across a large radiation of phyla.</title>
        <authorList>
            <person name="Brown C.T."/>
            <person name="Hug L.A."/>
            <person name="Thomas B.C."/>
            <person name="Sharon I."/>
            <person name="Castelle C.J."/>
            <person name="Singh A."/>
            <person name="Wilkins M.J."/>
            <person name="Williams K.H."/>
            <person name="Banfield J.F."/>
        </authorList>
    </citation>
    <scope>NUCLEOTIDE SEQUENCE [LARGE SCALE GENOMIC DNA]</scope>
</reference>
<protein>
    <submittedName>
        <fullName evidence="8">RDD domain containing protein</fullName>
    </submittedName>
</protein>
<evidence type="ECO:0000256" key="4">
    <source>
        <dbReference type="ARBA" id="ARBA00022989"/>
    </source>
</evidence>
<evidence type="ECO:0000256" key="3">
    <source>
        <dbReference type="ARBA" id="ARBA00022692"/>
    </source>
</evidence>
<keyword evidence="4 6" id="KW-1133">Transmembrane helix</keyword>
<dbReference type="EMBL" id="LCPO01000002">
    <property type="protein sequence ID" value="KKU99328.1"/>
    <property type="molecule type" value="Genomic_DNA"/>
</dbReference>
<evidence type="ECO:0000256" key="1">
    <source>
        <dbReference type="ARBA" id="ARBA00004651"/>
    </source>
</evidence>
<dbReference type="Proteomes" id="UP000034600">
    <property type="component" value="Unassembled WGS sequence"/>
</dbReference>
<dbReference type="InterPro" id="IPR010432">
    <property type="entry name" value="RDD"/>
</dbReference>
<evidence type="ECO:0000256" key="2">
    <source>
        <dbReference type="ARBA" id="ARBA00022475"/>
    </source>
</evidence>
<keyword evidence="2" id="KW-1003">Cell membrane</keyword>
<keyword evidence="3 6" id="KW-0812">Transmembrane</keyword>
<gene>
    <name evidence="8" type="ORF">UY32_C0002G0064</name>
</gene>
<evidence type="ECO:0000256" key="6">
    <source>
        <dbReference type="SAM" id="Phobius"/>
    </source>
</evidence>
<evidence type="ECO:0000259" key="7">
    <source>
        <dbReference type="Pfam" id="PF06271"/>
    </source>
</evidence>
<dbReference type="PATRIC" id="fig|1618666.3.peg.114"/>
<feature type="transmembrane region" description="Helical" evidence="6">
    <location>
        <begin position="67"/>
        <end position="84"/>
    </location>
</feature>
<evidence type="ECO:0000313" key="8">
    <source>
        <dbReference type="EMBL" id="KKU99328.1"/>
    </source>
</evidence>
<feature type="transmembrane region" description="Helical" evidence="6">
    <location>
        <begin position="26"/>
        <end position="47"/>
    </location>
</feature>
<proteinExistence type="predicted"/>
<sequence length="158" mass="17477">MGERKIFNHMETENTTFSYAGFWKRFAAFIIDMFIVSIGGFIIGFIFGVPYDVLTGKAEFAGFAEDYILSFILSFLLVWIYQAVMESSSKQATLGKMALGIIVTDLSGKRVSFGKASGRYFGQILSGFILGIGFLMIAFTARKQGLHDKMAGCLVVNK</sequence>
<organism evidence="8 9">
    <name type="scientific">Candidatus Jorgensenbacteria bacterium GW2011_GWC1_48_8</name>
    <dbReference type="NCBI Taxonomy" id="1618666"/>
    <lineage>
        <taxon>Bacteria</taxon>
        <taxon>Candidatus Joergenseniibacteriota</taxon>
    </lineage>
</organism>
<name>A0A0G1X9S4_9BACT</name>
<evidence type="ECO:0000256" key="5">
    <source>
        <dbReference type="ARBA" id="ARBA00023136"/>
    </source>
</evidence>
<dbReference type="GO" id="GO:0005886">
    <property type="term" value="C:plasma membrane"/>
    <property type="evidence" value="ECO:0007669"/>
    <property type="project" value="UniProtKB-SubCell"/>
</dbReference>
<dbReference type="AlphaFoldDB" id="A0A0G1X9S4"/>
<dbReference type="PANTHER" id="PTHR36115">
    <property type="entry name" value="PROLINE-RICH ANTIGEN HOMOLOG-RELATED"/>
    <property type="match status" value="1"/>
</dbReference>
<dbReference type="Pfam" id="PF06271">
    <property type="entry name" value="RDD"/>
    <property type="match status" value="1"/>
</dbReference>
<feature type="domain" description="RDD" evidence="7">
    <location>
        <begin position="19"/>
        <end position="152"/>
    </location>
</feature>
<accession>A0A0G1X9S4</accession>
<evidence type="ECO:0000313" key="9">
    <source>
        <dbReference type="Proteomes" id="UP000034600"/>
    </source>
</evidence>